<keyword evidence="5 9" id="KW-0418">Kinase</keyword>
<gene>
    <name evidence="9" type="ORF">AX774_g825</name>
</gene>
<dbReference type="GO" id="GO:0005524">
    <property type="term" value="F:ATP binding"/>
    <property type="evidence" value="ECO:0007669"/>
    <property type="project" value="UniProtKB-UniRule"/>
</dbReference>
<comment type="similarity">
    <text evidence="1">Belongs to the protein kinase superfamily. CMGC Ser/Thr protein kinase family. GSK-3 subfamily.</text>
</comment>
<evidence type="ECO:0000256" key="7">
    <source>
        <dbReference type="PROSITE-ProRule" id="PRU10141"/>
    </source>
</evidence>
<evidence type="ECO:0000256" key="6">
    <source>
        <dbReference type="ARBA" id="ARBA00022840"/>
    </source>
</evidence>
<feature type="binding site" evidence="7">
    <location>
        <position position="63"/>
    </location>
    <ligand>
        <name>ATP</name>
        <dbReference type="ChEBI" id="CHEBI:30616"/>
    </ligand>
</feature>
<sequence length="82" mass="8859">MNGLKMLGDLDPRKVNTAIANDGKTGKEIEISYTGCKVVGNGSFGVVFQAEMVPSGEKVAIKKVLQDRRFKVNIQICTTDGK</sequence>
<dbReference type="Gene3D" id="3.30.200.20">
    <property type="entry name" value="Phosphorylase Kinase, domain 1"/>
    <property type="match status" value="1"/>
</dbReference>
<protein>
    <submittedName>
        <fullName evidence="9">Putative glycogen synthase kinase-3-like protein</fullName>
    </submittedName>
</protein>
<dbReference type="GO" id="GO:0005634">
    <property type="term" value="C:nucleus"/>
    <property type="evidence" value="ECO:0007669"/>
    <property type="project" value="TreeGrafter"/>
</dbReference>
<dbReference type="AlphaFoldDB" id="A0A1R1PXG1"/>
<dbReference type="PANTHER" id="PTHR24057:SF0">
    <property type="entry name" value="PROTEIN KINASE SHAGGY-RELATED"/>
    <property type="match status" value="1"/>
</dbReference>
<accession>A0A1R1PXG1</accession>
<dbReference type="InterPro" id="IPR000719">
    <property type="entry name" value="Prot_kinase_dom"/>
</dbReference>
<dbReference type="GO" id="GO:0004712">
    <property type="term" value="F:protein serine/threonine/tyrosine kinase activity"/>
    <property type="evidence" value="ECO:0007669"/>
    <property type="project" value="TreeGrafter"/>
</dbReference>
<dbReference type="PROSITE" id="PS50011">
    <property type="entry name" value="PROTEIN_KINASE_DOM"/>
    <property type="match status" value="1"/>
</dbReference>
<reference evidence="10" key="1">
    <citation type="submission" date="2017-01" db="EMBL/GenBank/DDBJ databases">
        <authorList>
            <person name="Wang Y."/>
            <person name="White M."/>
            <person name="Kvist S."/>
            <person name="Moncalvo J.-M."/>
        </authorList>
    </citation>
    <scope>NUCLEOTIDE SEQUENCE [LARGE SCALE GENOMIC DNA]</scope>
    <source>
        <strain evidence="10">COL-18-3</strain>
    </source>
</reference>
<evidence type="ECO:0000313" key="10">
    <source>
        <dbReference type="Proteomes" id="UP000188320"/>
    </source>
</evidence>
<dbReference type="Proteomes" id="UP000188320">
    <property type="component" value="Unassembled WGS sequence"/>
</dbReference>
<dbReference type="PROSITE" id="PS00107">
    <property type="entry name" value="PROTEIN_KINASE_ATP"/>
    <property type="match status" value="1"/>
</dbReference>
<dbReference type="SUPFAM" id="SSF56112">
    <property type="entry name" value="Protein kinase-like (PK-like)"/>
    <property type="match status" value="1"/>
</dbReference>
<name>A0A1R1PXG1_ZANCU</name>
<keyword evidence="6 7" id="KW-0067">ATP-binding</keyword>
<dbReference type="EMBL" id="LSSK01000069">
    <property type="protein sequence ID" value="OMH85629.1"/>
    <property type="molecule type" value="Genomic_DNA"/>
</dbReference>
<organism evidence="9 10">
    <name type="scientific">Zancudomyces culisetae</name>
    <name type="common">Gut fungus</name>
    <name type="synonym">Smittium culisetae</name>
    <dbReference type="NCBI Taxonomy" id="1213189"/>
    <lineage>
        <taxon>Eukaryota</taxon>
        <taxon>Fungi</taxon>
        <taxon>Fungi incertae sedis</taxon>
        <taxon>Zoopagomycota</taxon>
        <taxon>Kickxellomycotina</taxon>
        <taxon>Harpellomycetes</taxon>
        <taxon>Harpellales</taxon>
        <taxon>Legeriomycetaceae</taxon>
        <taxon>Zancudomyces</taxon>
    </lineage>
</organism>
<dbReference type="InterPro" id="IPR017441">
    <property type="entry name" value="Protein_kinase_ATP_BS"/>
</dbReference>
<keyword evidence="3" id="KW-0808">Transferase</keyword>
<keyword evidence="4 7" id="KW-0547">Nucleotide-binding</keyword>
<proteinExistence type="inferred from homology"/>
<evidence type="ECO:0000256" key="1">
    <source>
        <dbReference type="ARBA" id="ARBA00005527"/>
    </source>
</evidence>
<evidence type="ECO:0000256" key="5">
    <source>
        <dbReference type="ARBA" id="ARBA00022777"/>
    </source>
</evidence>
<evidence type="ECO:0000259" key="8">
    <source>
        <dbReference type="PROSITE" id="PS50011"/>
    </source>
</evidence>
<keyword evidence="10" id="KW-1185">Reference proteome</keyword>
<dbReference type="InterPro" id="IPR050591">
    <property type="entry name" value="GSK-3"/>
</dbReference>
<dbReference type="GO" id="GO:0004674">
    <property type="term" value="F:protein serine/threonine kinase activity"/>
    <property type="evidence" value="ECO:0007669"/>
    <property type="project" value="UniProtKB-KW"/>
</dbReference>
<dbReference type="GO" id="GO:0007165">
    <property type="term" value="P:signal transduction"/>
    <property type="evidence" value="ECO:0007669"/>
    <property type="project" value="TreeGrafter"/>
</dbReference>
<evidence type="ECO:0000256" key="2">
    <source>
        <dbReference type="ARBA" id="ARBA00022527"/>
    </source>
</evidence>
<evidence type="ECO:0000256" key="4">
    <source>
        <dbReference type="ARBA" id="ARBA00022741"/>
    </source>
</evidence>
<dbReference type="InterPro" id="IPR011009">
    <property type="entry name" value="Kinase-like_dom_sf"/>
</dbReference>
<dbReference type="PANTHER" id="PTHR24057">
    <property type="entry name" value="GLYCOGEN SYNTHASE KINASE-3 ALPHA"/>
    <property type="match status" value="1"/>
</dbReference>
<keyword evidence="2" id="KW-0723">Serine/threonine-protein kinase</keyword>
<dbReference type="GO" id="GO:0030154">
    <property type="term" value="P:cell differentiation"/>
    <property type="evidence" value="ECO:0007669"/>
    <property type="project" value="TreeGrafter"/>
</dbReference>
<comment type="caution">
    <text evidence="9">The sequence shown here is derived from an EMBL/GenBank/DDBJ whole genome shotgun (WGS) entry which is preliminary data.</text>
</comment>
<feature type="domain" description="Protein kinase" evidence="8">
    <location>
        <begin position="33"/>
        <end position="82"/>
    </location>
</feature>
<evidence type="ECO:0000256" key="3">
    <source>
        <dbReference type="ARBA" id="ARBA00022679"/>
    </source>
</evidence>
<dbReference type="OrthoDB" id="272141at2759"/>
<dbReference type="GO" id="GO:0005737">
    <property type="term" value="C:cytoplasm"/>
    <property type="evidence" value="ECO:0007669"/>
    <property type="project" value="TreeGrafter"/>
</dbReference>
<evidence type="ECO:0000313" key="9">
    <source>
        <dbReference type="EMBL" id="OMH85629.1"/>
    </source>
</evidence>